<dbReference type="OMA" id="ICSARQM"/>
<dbReference type="InterPro" id="IPR044808">
    <property type="entry name" value="ERF_plant"/>
</dbReference>
<comment type="subcellular location">
    <subcellularLocation>
        <location evidence="1">Nucleus</location>
    </subcellularLocation>
</comment>
<dbReference type="STRING" id="29655.A0A0K9NP69"/>
<keyword evidence="9" id="KW-1185">Reference proteome</keyword>
<keyword evidence="5" id="KW-0539">Nucleus</keyword>
<evidence type="ECO:0000259" key="7">
    <source>
        <dbReference type="PROSITE" id="PS51032"/>
    </source>
</evidence>
<dbReference type="EMBL" id="LFYR01002027">
    <property type="protein sequence ID" value="KMZ57770.1"/>
    <property type="molecule type" value="Genomic_DNA"/>
</dbReference>
<dbReference type="FunFam" id="3.30.730.10:FF:000001">
    <property type="entry name" value="Ethylene-responsive transcription factor 2"/>
    <property type="match status" value="1"/>
</dbReference>
<protein>
    <recommendedName>
        <fullName evidence="7">AP2/ERF domain-containing protein</fullName>
    </recommendedName>
</protein>
<dbReference type="GO" id="GO:0005634">
    <property type="term" value="C:nucleus"/>
    <property type="evidence" value="ECO:0007669"/>
    <property type="project" value="UniProtKB-SubCell"/>
</dbReference>
<sequence>MVGKNNNFDRISEAVPPVFRSRLSRDQENSIMVSTLVYIMSGHTTTPPVIPTTANSIAAELCSRCGISGCIGCEFFVGNNELDFSPKNSKKIKTIVKRKKKNYRGVRQRPWDKWAAEIRDPRRAVRVWLGTFETAEAAALAYDRAAITFRGAKAKLNFPFGVDITVDQRNGAFRNANDGTVCSHSPDNKNQPKQEEKEETIFYNGFWEGLHDLMNLDDFNL</sequence>
<dbReference type="PANTHER" id="PTHR31190:SF445">
    <property type="entry name" value="ETHYLENE-RESPONSIVE TRANSCRIPTION FACTOR RAP2-6"/>
    <property type="match status" value="1"/>
</dbReference>
<evidence type="ECO:0000256" key="3">
    <source>
        <dbReference type="ARBA" id="ARBA00023125"/>
    </source>
</evidence>
<evidence type="ECO:0000256" key="5">
    <source>
        <dbReference type="ARBA" id="ARBA00023242"/>
    </source>
</evidence>
<dbReference type="SMART" id="SM00380">
    <property type="entry name" value="AP2"/>
    <property type="match status" value="1"/>
</dbReference>
<evidence type="ECO:0000256" key="1">
    <source>
        <dbReference type="ARBA" id="ARBA00004123"/>
    </source>
</evidence>
<comment type="caution">
    <text evidence="8">The sequence shown here is derived from an EMBL/GenBank/DDBJ whole genome shotgun (WGS) entry which is preliminary data.</text>
</comment>
<dbReference type="InterPro" id="IPR036955">
    <property type="entry name" value="AP2/ERF_dom_sf"/>
</dbReference>
<keyword evidence="4" id="KW-0804">Transcription</keyword>
<feature type="region of interest" description="Disordered" evidence="6">
    <location>
        <begin position="177"/>
        <end position="196"/>
    </location>
</feature>
<evidence type="ECO:0000256" key="6">
    <source>
        <dbReference type="SAM" id="MobiDB-lite"/>
    </source>
</evidence>
<dbReference type="PRINTS" id="PR00367">
    <property type="entry name" value="ETHRSPELEMNT"/>
</dbReference>
<dbReference type="Gene3D" id="3.30.730.10">
    <property type="entry name" value="AP2/ERF domain"/>
    <property type="match status" value="1"/>
</dbReference>
<accession>A0A0K9NP69</accession>
<keyword evidence="3" id="KW-0238">DNA-binding</keyword>
<dbReference type="InterPro" id="IPR001471">
    <property type="entry name" value="AP2/ERF_dom"/>
</dbReference>
<keyword evidence="2" id="KW-0805">Transcription regulation</keyword>
<reference evidence="9" key="1">
    <citation type="journal article" date="2016" name="Nature">
        <title>The genome of the seagrass Zostera marina reveals angiosperm adaptation to the sea.</title>
        <authorList>
            <person name="Olsen J.L."/>
            <person name="Rouze P."/>
            <person name="Verhelst B."/>
            <person name="Lin Y.-C."/>
            <person name="Bayer T."/>
            <person name="Collen J."/>
            <person name="Dattolo E."/>
            <person name="De Paoli E."/>
            <person name="Dittami S."/>
            <person name="Maumus F."/>
            <person name="Michel G."/>
            <person name="Kersting A."/>
            <person name="Lauritano C."/>
            <person name="Lohaus R."/>
            <person name="Toepel M."/>
            <person name="Tonon T."/>
            <person name="Vanneste K."/>
            <person name="Amirebrahimi M."/>
            <person name="Brakel J."/>
            <person name="Bostroem C."/>
            <person name="Chovatia M."/>
            <person name="Grimwood J."/>
            <person name="Jenkins J.W."/>
            <person name="Jueterbock A."/>
            <person name="Mraz A."/>
            <person name="Stam W.T."/>
            <person name="Tice H."/>
            <person name="Bornberg-Bauer E."/>
            <person name="Green P.J."/>
            <person name="Pearson G.A."/>
            <person name="Procaccini G."/>
            <person name="Duarte C.M."/>
            <person name="Schmutz J."/>
            <person name="Reusch T.B.H."/>
            <person name="Van de Peer Y."/>
        </authorList>
    </citation>
    <scope>NUCLEOTIDE SEQUENCE [LARGE SCALE GENOMIC DNA]</scope>
    <source>
        <strain evidence="9">cv. Finnish</strain>
    </source>
</reference>
<dbReference type="Proteomes" id="UP000036987">
    <property type="component" value="Unassembled WGS sequence"/>
</dbReference>
<dbReference type="OrthoDB" id="49610at2759"/>
<gene>
    <name evidence="8" type="ORF">ZOSMA_82G00860</name>
</gene>
<dbReference type="SUPFAM" id="SSF54171">
    <property type="entry name" value="DNA-binding domain"/>
    <property type="match status" value="1"/>
</dbReference>
<dbReference type="AlphaFoldDB" id="A0A0K9NP69"/>
<feature type="domain" description="AP2/ERF" evidence="7">
    <location>
        <begin position="102"/>
        <end position="159"/>
    </location>
</feature>
<evidence type="ECO:0000313" key="9">
    <source>
        <dbReference type="Proteomes" id="UP000036987"/>
    </source>
</evidence>
<proteinExistence type="predicted"/>
<evidence type="ECO:0000256" key="2">
    <source>
        <dbReference type="ARBA" id="ARBA00023015"/>
    </source>
</evidence>
<dbReference type="PANTHER" id="PTHR31190">
    <property type="entry name" value="DNA-BINDING DOMAIN"/>
    <property type="match status" value="1"/>
</dbReference>
<dbReference type="GO" id="GO:0009873">
    <property type="term" value="P:ethylene-activated signaling pathway"/>
    <property type="evidence" value="ECO:0007669"/>
    <property type="project" value="InterPro"/>
</dbReference>
<name>A0A0K9NP69_ZOSMR</name>
<feature type="compositionally biased region" description="Basic and acidic residues" evidence="6">
    <location>
        <begin position="186"/>
        <end position="196"/>
    </location>
</feature>
<dbReference type="Pfam" id="PF00847">
    <property type="entry name" value="AP2"/>
    <property type="match status" value="1"/>
</dbReference>
<dbReference type="GO" id="GO:0003677">
    <property type="term" value="F:DNA binding"/>
    <property type="evidence" value="ECO:0007669"/>
    <property type="project" value="UniProtKB-KW"/>
</dbReference>
<dbReference type="InterPro" id="IPR016177">
    <property type="entry name" value="DNA-bd_dom_sf"/>
</dbReference>
<dbReference type="GO" id="GO:0003700">
    <property type="term" value="F:DNA-binding transcription factor activity"/>
    <property type="evidence" value="ECO:0007669"/>
    <property type="project" value="InterPro"/>
</dbReference>
<dbReference type="CDD" id="cd00018">
    <property type="entry name" value="AP2"/>
    <property type="match status" value="1"/>
</dbReference>
<evidence type="ECO:0000256" key="4">
    <source>
        <dbReference type="ARBA" id="ARBA00023163"/>
    </source>
</evidence>
<dbReference type="PROSITE" id="PS51032">
    <property type="entry name" value="AP2_ERF"/>
    <property type="match status" value="1"/>
</dbReference>
<evidence type="ECO:0000313" key="8">
    <source>
        <dbReference type="EMBL" id="KMZ57770.1"/>
    </source>
</evidence>
<organism evidence="8 9">
    <name type="scientific">Zostera marina</name>
    <name type="common">Eelgrass</name>
    <dbReference type="NCBI Taxonomy" id="29655"/>
    <lineage>
        <taxon>Eukaryota</taxon>
        <taxon>Viridiplantae</taxon>
        <taxon>Streptophyta</taxon>
        <taxon>Embryophyta</taxon>
        <taxon>Tracheophyta</taxon>
        <taxon>Spermatophyta</taxon>
        <taxon>Magnoliopsida</taxon>
        <taxon>Liliopsida</taxon>
        <taxon>Zosteraceae</taxon>
        <taxon>Zostera</taxon>
    </lineage>
</organism>